<keyword evidence="5" id="KW-0268">Exocytosis</keyword>
<dbReference type="PROSITE" id="PS50867">
    <property type="entry name" value="PRE_SET"/>
    <property type="match status" value="1"/>
</dbReference>
<dbReference type="InterPro" id="IPR002110">
    <property type="entry name" value="Ankyrin_rpt"/>
</dbReference>
<dbReference type="SUPFAM" id="SSF48403">
    <property type="entry name" value="Ankyrin repeat"/>
    <property type="match status" value="1"/>
</dbReference>
<dbReference type="InterPro" id="IPR043550">
    <property type="entry name" value="EHMT1/EHMT2"/>
</dbReference>
<feature type="compositionally biased region" description="Polar residues" evidence="15">
    <location>
        <begin position="83"/>
        <end position="96"/>
    </location>
</feature>
<dbReference type="GO" id="GO:0002039">
    <property type="term" value="F:p53 binding"/>
    <property type="evidence" value="ECO:0007669"/>
    <property type="project" value="InterPro"/>
</dbReference>
<dbReference type="GO" id="GO:0008270">
    <property type="term" value="F:zinc ion binding"/>
    <property type="evidence" value="ECO:0007669"/>
    <property type="project" value="InterPro"/>
</dbReference>
<feature type="compositionally biased region" description="Basic and acidic residues" evidence="15">
    <location>
        <begin position="63"/>
        <end position="82"/>
    </location>
</feature>
<keyword evidence="13" id="KW-0472">Membrane</keyword>
<dbReference type="GO" id="GO:0044231">
    <property type="term" value="C:host cell presynaptic membrane"/>
    <property type="evidence" value="ECO:0007669"/>
    <property type="project" value="UniProtKB-KW"/>
</dbReference>
<evidence type="ECO:0000256" key="6">
    <source>
        <dbReference type="ARBA" id="ARBA00022525"/>
    </source>
</evidence>
<feature type="compositionally biased region" description="Low complexity" evidence="15">
    <location>
        <begin position="221"/>
        <end position="244"/>
    </location>
</feature>
<feature type="repeat" description="ANK" evidence="14">
    <location>
        <begin position="1030"/>
        <end position="1062"/>
    </location>
</feature>
<dbReference type="FunFam" id="2.170.270.10:FF:000005">
    <property type="entry name" value="Euchromatic histone-lysine N-methyltransferase 2"/>
    <property type="match status" value="1"/>
</dbReference>
<evidence type="ECO:0000313" key="19">
    <source>
        <dbReference type="Proteomes" id="UP001054837"/>
    </source>
</evidence>
<name>A0AAV4M397_9ARAC</name>
<feature type="region of interest" description="Disordered" evidence="15">
    <location>
        <begin position="537"/>
        <end position="559"/>
    </location>
</feature>
<dbReference type="CDD" id="cd10543">
    <property type="entry name" value="SET_EHMT"/>
    <property type="match status" value="1"/>
</dbReference>
<feature type="repeat" description="ANK" evidence="14">
    <location>
        <begin position="1096"/>
        <end position="1128"/>
    </location>
</feature>
<dbReference type="Gene3D" id="2.170.270.10">
    <property type="entry name" value="SET domain"/>
    <property type="match status" value="1"/>
</dbReference>
<feature type="compositionally biased region" description="Low complexity" evidence="15">
    <location>
        <begin position="367"/>
        <end position="389"/>
    </location>
</feature>
<dbReference type="PROSITE" id="PS50297">
    <property type="entry name" value="ANK_REP_REGION"/>
    <property type="match status" value="5"/>
</dbReference>
<dbReference type="SMART" id="SM00248">
    <property type="entry name" value="ANK"/>
    <property type="match status" value="6"/>
</dbReference>
<dbReference type="Pfam" id="PF21533">
    <property type="entry name" value="EHMT1-2_CRR"/>
    <property type="match status" value="1"/>
</dbReference>
<evidence type="ECO:0000256" key="1">
    <source>
        <dbReference type="ARBA" id="ARBA00004175"/>
    </source>
</evidence>
<dbReference type="Pfam" id="PF05033">
    <property type="entry name" value="Pre-SET"/>
    <property type="match status" value="1"/>
</dbReference>
<dbReference type="CDD" id="cd20905">
    <property type="entry name" value="EHMT_ZBD"/>
    <property type="match status" value="1"/>
</dbReference>
<dbReference type="Gene3D" id="1.25.40.20">
    <property type="entry name" value="Ankyrin repeat-containing domain"/>
    <property type="match status" value="3"/>
</dbReference>
<evidence type="ECO:0000256" key="15">
    <source>
        <dbReference type="SAM" id="MobiDB-lite"/>
    </source>
</evidence>
<evidence type="ECO:0000256" key="10">
    <source>
        <dbReference type="ARBA" id="ARBA00022691"/>
    </source>
</evidence>
<keyword evidence="8" id="KW-0808">Transferase</keyword>
<dbReference type="Pfam" id="PF13637">
    <property type="entry name" value="Ank_4"/>
    <property type="match status" value="1"/>
</dbReference>
<keyword evidence="11" id="KW-0528">Neurotoxin</keyword>
<evidence type="ECO:0000256" key="13">
    <source>
        <dbReference type="ARBA" id="ARBA00023298"/>
    </source>
</evidence>
<dbReference type="GO" id="GO:0005634">
    <property type="term" value="C:nucleus"/>
    <property type="evidence" value="ECO:0007669"/>
    <property type="project" value="InterPro"/>
</dbReference>
<dbReference type="PANTHER" id="PTHR46307">
    <property type="entry name" value="G9A, ISOFORM B"/>
    <property type="match status" value="1"/>
</dbReference>
<dbReference type="InterPro" id="IPR007728">
    <property type="entry name" value="Pre-SET_dom"/>
</dbReference>
<dbReference type="SMART" id="SM00317">
    <property type="entry name" value="SET"/>
    <property type="match status" value="1"/>
</dbReference>
<protein>
    <submittedName>
        <fullName evidence="18">Histone-lysine N-methyltransferase EHMT2</fullName>
    </submittedName>
</protein>
<keyword evidence="8" id="KW-0489">Methyltransferase</keyword>
<keyword evidence="6" id="KW-0964">Secreted</keyword>
<dbReference type="InterPro" id="IPR047762">
    <property type="entry name" value="EHMT_CRR"/>
</dbReference>
<dbReference type="Proteomes" id="UP001054837">
    <property type="component" value="Unassembled WGS sequence"/>
</dbReference>
<evidence type="ECO:0000256" key="4">
    <source>
        <dbReference type="ARBA" id="ARBA00022454"/>
    </source>
</evidence>
<keyword evidence="10" id="KW-0949">S-adenosyl-L-methionine</keyword>
<dbReference type="GO" id="GO:0005576">
    <property type="term" value="C:extracellular region"/>
    <property type="evidence" value="ECO:0007669"/>
    <property type="project" value="UniProtKB-SubCell"/>
</dbReference>
<dbReference type="SMART" id="SM00468">
    <property type="entry name" value="PreSET"/>
    <property type="match status" value="1"/>
</dbReference>
<dbReference type="GO" id="GO:0090729">
    <property type="term" value="F:toxin activity"/>
    <property type="evidence" value="ECO:0007669"/>
    <property type="project" value="UniProtKB-KW"/>
</dbReference>
<keyword evidence="13" id="KW-1053">Target membrane</keyword>
<dbReference type="GO" id="GO:0032259">
    <property type="term" value="P:methylation"/>
    <property type="evidence" value="ECO:0007669"/>
    <property type="project" value="UniProtKB-KW"/>
</dbReference>
<dbReference type="InterPro" id="IPR046341">
    <property type="entry name" value="SET_dom_sf"/>
</dbReference>
<evidence type="ECO:0000256" key="12">
    <source>
        <dbReference type="ARBA" id="ARBA00023028"/>
    </source>
</evidence>
<evidence type="ECO:0000256" key="8">
    <source>
        <dbReference type="ARBA" id="ARBA00022603"/>
    </source>
</evidence>
<keyword evidence="12" id="KW-0638">Presynaptic neurotoxin</keyword>
<dbReference type="PANTHER" id="PTHR46307:SF4">
    <property type="entry name" value="G9A, ISOFORM B"/>
    <property type="match status" value="1"/>
</dbReference>
<feature type="repeat" description="ANK" evidence="14">
    <location>
        <begin position="996"/>
        <end position="1029"/>
    </location>
</feature>
<keyword evidence="4" id="KW-0158">Chromosome</keyword>
<feature type="region of interest" description="Disordered" evidence="15">
    <location>
        <begin position="63"/>
        <end position="100"/>
    </location>
</feature>
<sequence length="1463" mass="162979">MSSKSISIQKEDSKNKLEENCKKESDSSNGKITTYFSVLRPEGRAKMCALKANDSKQKEILQKLKNKETVTQKPKNEDEKYSASESVSKIDLSSSQSKEKLRGNICISSALKTPLSQVLRKSIEASEGKKDLAEKALFAAEKNSPKVDLDQSEKKKNTSSETTKVSQKARKSFSELESSMALRRSQKSSDTSISAVPNLRSHTKRAVDGGSNTSSKKRATVSESSEVVSSRNNSKTSTQSSISSPAVTASPSPIEEKEHGSSNQSNNSSGKMKKNRKRHFRGATYSLFLSKKKKKNSLVKKSQDESKDDECSLAGTENSSFLDSEDGNSLMSEDLYTPSEMSLADEEANPDSRNSPLLATETKTEVTESNSSVTNNQQQNVEVLQQTEVSEPSEVQESIETIKDEIESEIITQPVCIASDEVSQNATDMIQQVEDMQWVSDTKFDATSTNLFPSEVLKVPQYDDISNESLPNSTSFPFKTSSENIDDKAMLTNESVIEKIDEETDDGKNVTEEVKNIGETTVSDSENKDFSNIFKVEENSNQTETSHEKASSVLESNDQDNVSIAASAPTSGDEHDPENQTLPASDVEFKDKENLSCDAPSTIATCVKSRQRIKRRFTDDIVDTDVGLLSLNSSMAPPRKVPPKPDPPKDVIQTFVSVTHSEAKKGPITKIECIYNSHQDPVKTCTCDGETYEANLGEEDEGVFCQAVDSIDDKLVGCTNPVVTPKLVRSSVKIPFTIMCEMHLWRLKHHHSCPYCGLFCSQGSFMQCSGTKSKQKTIHLYHEQCQPKEEDGLPFCLHCGAASGMKRVQLEMHMANPPAFYLSQLPSLPIPHVVKAKISFSPSQLLEDDKELESFTYKVENTGKVLSSVGLTNGPEKDELDRLLQDKEKIVPHMYKSDELYNMAFNGNVLEVLSILAQGVDPNRKFENYENGTALHGAAEGGSTTVVHLLIQAGALNDSLNDKIQTPMMKAVENSHKDVVLYLIKNGACPDFKYENGMSSLHISARNGSLEILKILMSSRNADVNSLDDGGWTPIVWASEHQHCDVVQYLLKRGANPNIKDNEGNIGLHWAAYSGSADICSLCLDYGCDINAINEIGDTPLHIAARRDHHPCVTLLLSRGADVQIRNKANQSPSDCILDKNSDIYLALSLNMLLKKISNKYQHKAEKILHKDISRGKEQYAIQCVNDVDDEPPPVDFLYVTENCETTPMNIDRTITSLQSCHCEDDCSTANCTCASISYQCWYDKEGLLLPNFNLLDPPMLFECNRACSCWSLNCRNRVLQNGMTCRLQLIRTKGKGWGVRTLKDIPKGTFICEYVGEMISDSAADKRADDSYLFDLDNRDGETYCLDARYYGNISRFINHLCEPNLVPVKVYVDHQDLNFPRIAFFSSRDINQYEELGFDYCEKFWVIKYKYFTCDCGSPKCKYSKDTIHNTLSNYYRRVREEQMEEASQQPVGSQELQAFP</sequence>
<keyword evidence="14" id="KW-0040">ANK repeat</keyword>
<dbReference type="PROSITE" id="PS50088">
    <property type="entry name" value="ANK_REPEAT"/>
    <property type="match status" value="5"/>
</dbReference>
<comment type="subcellular location">
    <subcellularLocation>
        <location evidence="2">Chromosome</location>
    </subcellularLocation>
    <subcellularLocation>
        <location evidence="3">Secreted</location>
    </subcellularLocation>
    <subcellularLocation>
        <location evidence="1">Target cell membrane</location>
    </subcellularLocation>
</comment>
<dbReference type="InterPro" id="IPR036770">
    <property type="entry name" value="Ankyrin_rpt-contain_sf"/>
</dbReference>
<feature type="compositionally biased region" description="Basic and acidic residues" evidence="15">
    <location>
        <begin position="143"/>
        <end position="158"/>
    </location>
</feature>
<dbReference type="GO" id="GO:0046974">
    <property type="term" value="F:histone H3K9 methyltransferase activity"/>
    <property type="evidence" value="ECO:0007669"/>
    <property type="project" value="TreeGrafter"/>
</dbReference>
<dbReference type="PRINTS" id="PR01415">
    <property type="entry name" value="ANKYRIN"/>
</dbReference>
<dbReference type="Pfam" id="PF12796">
    <property type="entry name" value="Ank_2"/>
    <property type="match status" value="2"/>
</dbReference>
<evidence type="ECO:0000256" key="7">
    <source>
        <dbReference type="ARBA" id="ARBA00022537"/>
    </source>
</evidence>
<feature type="compositionally biased region" description="Polar residues" evidence="15">
    <location>
        <begin position="315"/>
        <end position="331"/>
    </location>
</feature>
<keyword evidence="19" id="KW-1185">Reference proteome</keyword>
<accession>A0AAV4M397</accession>
<feature type="repeat" description="ANK" evidence="14">
    <location>
        <begin position="930"/>
        <end position="962"/>
    </location>
</feature>
<dbReference type="PROSITE" id="PS50280">
    <property type="entry name" value="SET"/>
    <property type="match status" value="1"/>
</dbReference>
<keyword evidence="7" id="KW-1052">Target cell membrane</keyword>
<evidence type="ECO:0000259" key="17">
    <source>
        <dbReference type="PROSITE" id="PS50867"/>
    </source>
</evidence>
<feature type="region of interest" description="Disordered" evidence="15">
    <location>
        <begin position="1"/>
        <end position="29"/>
    </location>
</feature>
<dbReference type="GO" id="GO:0000122">
    <property type="term" value="P:negative regulation of transcription by RNA polymerase II"/>
    <property type="evidence" value="ECO:0007669"/>
    <property type="project" value="TreeGrafter"/>
</dbReference>
<dbReference type="InterPro" id="IPR001214">
    <property type="entry name" value="SET_dom"/>
</dbReference>
<evidence type="ECO:0000256" key="9">
    <source>
        <dbReference type="ARBA" id="ARBA00022656"/>
    </source>
</evidence>
<dbReference type="GO" id="GO:0006887">
    <property type="term" value="P:exocytosis"/>
    <property type="evidence" value="ECO:0007669"/>
    <property type="project" value="UniProtKB-KW"/>
</dbReference>
<feature type="domain" description="SET" evidence="16">
    <location>
        <begin position="1286"/>
        <end position="1403"/>
    </location>
</feature>
<dbReference type="Pfam" id="PF00856">
    <property type="entry name" value="SET"/>
    <property type="match status" value="1"/>
</dbReference>
<dbReference type="SUPFAM" id="SSF82199">
    <property type="entry name" value="SET domain"/>
    <property type="match status" value="1"/>
</dbReference>
<comment type="caution">
    <text evidence="18">The sequence shown here is derived from an EMBL/GenBank/DDBJ whole genome shotgun (WGS) entry which is preliminary data.</text>
</comment>
<feature type="compositionally biased region" description="Basic and acidic residues" evidence="15">
    <location>
        <begin position="9"/>
        <end position="26"/>
    </location>
</feature>
<evidence type="ECO:0000256" key="14">
    <source>
        <dbReference type="PROSITE-ProRule" id="PRU00023"/>
    </source>
</evidence>
<reference evidence="18 19" key="1">
    <citation type="submission" date="2021-06" db="EMBL/GenBank/DDBJ databases">
        <title>Caerostris darwini draft genome.</title>
        <authorList>
            <person name="Kono N."/>
            <person name="Arakawa K."/>
        </authorList>
    </citation>
    <scope>NUCLEOTIDE SEQUENCE [LARGE SCALE GENOMIC DNA]</scope>
</reference>
<evidence type="ECO:0000256" key="5">
    <source>
        <dbReference type="ARBA" id="ARBA00022483"/>
    </source>
</evidence>
<proteinExistence type="predicted"/>
<feature type="repeat" description="ANK" evidence="14">
    <location>
        <begin position="1063"/>
        <end position="1095"/>
    </location>
</feature>
<feature type="domain" description="Pre-SET" evidence="17">
    <location>
        <begin position="1219"/>
        <end position="1283"/>
    </location>
</feature>
<dbReference type="GO" id="GO:0044218">
    <property type="term" value="C:other organism cell membrane"/>
    <property type="evidence" value="ECO:0007669"/>
    <property type="project" value="UniProtKB-KW"/>
</dbReference>
<dbReference type="EMBL" id="BPLQ01000008">
    <property type="protein sequence ID" value="GIX66685.1"/>
    <property type="molecule type" value="Genomic_DNA"/>
</dbReference>
<gene>
    <name evidence="18" type="primary">Ehmt2</name>
    <name evidence="18" type="ORF">CDAR_225881</name>
</gene>
<organism evidence="18 19">
    <name type="scientific">Caerostris darwini</name>
    <dbReference type="NCBI Taxonomy" id="1538125"/>
    <lineage>
        <taxon>Eukaryota</taxon>
        <taxon>Metazoa</taxon>
        <taxon>Ecdysozoa</taxon>
        <taxon>Arthropoda</taxon>
        <taxon>Chelicerata</taxon>
        <taxon>Arachnida</taxon>
        <taxon>Araneae</taxon>
        <taxon>Araneomorphae</taxon>
        <taxon>Entelegynae</taxon>
        <taxon>Araneoidea</taxon>
        <taxon>Araneidae</taxon>
        <taxon>Caerostris</taxon>
    </lineage>
</organism>
<evidence type="ECO:0000256" key="2">
    <source>
        <dbReference type="ARBA" id="ARBA00004286"/>
    </source>
</evidence>
<evidence type="ECO:0000256" key="3">
    <source>
        <dbReference type="ARBA" id="ARBA00004613"/>
    </source>
</evidence>
<keyword evidence="9" id="KW-0800">Toxin</keyword>
<feature type="compositionally biased region" description="Low complexity" evidence="15">
    <location>
        <begin position="261"/>
        <end position="270"/>
    </location>
</feature>
<evidence type="ECO:0000313" key="18">
    <source>
        <dbReference type="EMBL" id="GIX66685.1"/>
    </source>
</evidence>
<feature type="region of interest" description="Disordered" evidence="15">
    <location>
        <begin position="139"/>
        <end position="398"/>
    </location>
</feature>
<feature type="compositionally biased region" description="Basic residues" evidence="15">
    <location>
        <begin position="271"/>
        <end position="281"/>
    </location>
</feature>
<dbReference type="GO" id="GO:0000785">
    <property type="term" value="C:chromatin"/>
    <property type="evidence" value="ECO:0007669"/>
    <property type="project" value="TreeGrafter"/>
</dbReference>
<evidence type="ECO:0000259" key="16">
    <source>
        <dbReference type="PROSITE" id="PS50280"/>
    </source>
</evidence>
<evidence type="ECO:0000256" key="11">
    <source>
        <dbReference type="ARBA" id="ARBA00022699"/>
    </source>
</evidence>